<accession>A0A3E1NVA5</accession>
<evidence type="ECO:0000313" key="2">
    <source>
        <dbReference type="Proteomes" id="UP000261174"/>
    </source>
</evidence>
<sequence length="224" mass="24779">MENYKPITKATADRFLQLLKTKGPQSAAMLAAALNITGEGARLQLLKLAEEGLVMSVTTSKGVGRPVQIWDLTPVGHAHFPDTHAEFTLQLLETIRVELGEEALDKVVAAREQQQHEKYFNALSGITDVAEKLEAFAALRTREGYLAEWQEDGEGGFYFIENHCPICNAALNCANICNSELKTFRNLMGDGVEVERADHIISGARRCVYKIVVTVNSWSKELDS</sequence>
<dbReference type="InterPro" id="IPR036388">
    <property type="entry name" value="WH-like_DNA-bd_sf"/>
</dbReference>
<evidence type="ECO:0000313" key="1">
    <source>
        <dbReference type="EMBL" id="RFM31698.1"/>
    </source>
</evidence>
<dbReference type="OrthoDB" id="155998at2"/>
<dbReference type="EMBL" id="QTJV01000013">
    <property type="protein sequence ID" value="RFM31698.1"/>
    <property type="molecule type" value="Genomic_DNA"/>
</dbReference>
<protein>
    <submittedName>
        <fullName evidence="1">Transcriptional regulator</fullName>
    </submittedName>
</protein>
<name>A0A3E1NVA5_9BACT</name>
<dbReference type="AlphaFoldDB" id="A0A3E1NVA5"/>
<keyword evidence="2" id="KW-1185">Reference proteome</keyword>
<dbReference type="Proteomes" id="UP000261174">
    <property type="component" value="Unassembled WGS sequence"/>
</dbReference>
<dbReference type="Gene3D" id="1.10.10.10">
    <property type="entry name" value="Winged helix-like DNA-binding domain superfamily/Winged helix DNA-binding domain"/>
    <property type="match status" value="1"/>
</dbReference>
<comment type="caution">
    <text evidence="1">The sequence shown here is derived from an EMBL/GenBank/DDBJ whole genome shotgun (WGS) entry which is preliminary data.</text>
</comment>
<gene>
    <name evidence="1" type="ORF">DXN04_28535</name>
</gene>
<dbReference type="SUPFAM" id="SSF46785">
    <property type="entry name" value="Winged helix' DNA-binding domain"/>
    <property type="match status" value="1"/>
</dbReference>
<reference evidence="1 2" key="1">
    <citation type="submission" date="2018-08" db="EMBL/GenBank/DDBJ databases">
        <title>Chitinophaga sp. K20C18050901, a novel bacterium isolated from forest soil.</title>
        <authorList>
            <person name="Wang C."/>
        </authorList>
    </citation>
    <scope>NUCLEOTIDE SEQUENCE [LARGE SCALE GENOMIC DNA]</scope>
    <source>
        <strain evidence="1 2">K20C18050901</strain>
    </source>
</reference>
<dbReference type="InterPro" id="IPR036390">
    <property type="entry name" value="WH_DNA-bd_sf"/>
</dbReference>
<dbReference type="RefSeq" id="WP_116856854.1">
    <property type="nucleotide sequence ID" value="NZ_QTJV01000013.1"/>
</dbReference>
<proteinExistence type="predicted"/>
<organism evidence="1 2">
    <name type="scientific">Chitinophaga silvisoli</name>
    <dbReference type="NCBI Taxonomy" id="2291814"/>
    <lineage>
        <taxon>Bacteria</taxon>
        <taxon>Pseudomonadati</taxon>
        <taxon>Bacteroidota</taxon>
        <taxon>Chitinophagia</taxon>
        <taxon>Chitinophagales</taxon>
        <taxon>Chitinophagaceae</taxon>
        <taxon>Chitinophaga</taxon>
    </lineage>
</organism>